<dbReference type="PANTHER" id="PTHR14226:SF29">
    <property type="entry name" value="NEUROPATHY TARGET ESTERASE SWS"/>
    <property type="match status" value="1"/>
</dbReference>
<evidence type="ECO:0000256" key="4">
    <source>
        <dbReference type="ARBA" id="ARBA00018317"/>
    </source>
</evidence>
<comment type="function">
    <text evidence="12">Intracellular phospholipase B that catalyzes the double deacylation of phosphatidylcholine (PC) to glycerophosphocholine (GroPCho). Plays an important role in membrane lipid homeostasis.</text>
</comment>
<feature type="compositionally biased region" description="Basic and acidic residues" evidence="13">
    <location>
        <begin position="224"/>
        <end position="236"/>
    </location>
</feature>
<evidence type="ECO:0000256" key="10">
    <source>
        <dbReference type="ARBA" id="ARBA00023136"/>
    </source>
</evidence>
<accession>A0A1R1PZJ4</accession>
<keyword evidence="6 11" id="KW-0378">Hydrolase</keyword>
<feature type="region of interest" description="Disordered" evidence="13">
    <location>
        <begin position="582"/>
        <end position="609"/>
    </location>
</feature>
<evidence type="ECO:0000256" key="11">
    <source>
        <dbReference type="PROSITE-ProRule" id="PRU01161"/>
    </source>
</evidence>
<evidence type="ECO:0000256" key="9">
    <source>
        <dbReference type="ARBA" id="ARBA00023098"/>
    </source>
</evidence>
<comment type="catalytic activity">
    <reaction evidence="12">
        <text>a 1-acyl-sn-glycero-3-phosphocholine + H2O = sn-glycerol 3-phosphocholine + a fatty acid + H(+)</text>
        <dbReference type="Rhea" id="RHEA:15177"/>
        <dbReference type="ChEBI" id="CHEBI:15377"/>
        <dbReference type="ChEBI" id="CHEBI:15378"/>
        <dbReference type="ChEBI" id="CHEBI:16870"/>
        <dbReference type="ChEBI" id="CHEBI:28868"/>
        <dbReference type="ChEBI" id="CHEBI:58168"/>
        <dbReference type="EC" id="3.1.1.5"/>
    </reaction>
</comment>
<reference evidence="17" key="1">
    <citation type="submission" date="2017-01" db="EMBL/GenBank/DDBJ databases">
        <authorList>
            <person name="Wang Y."/>
            <person name="White M."/>
            <person name="Kvist S."/>
            <person name="Moncalvo J.-M."/>
        </authorList>
    </citation>
    <scope>NUCLEOTIDE SEQUENCE [LARGE SCALE GENOMIC DNA]</scope>
    <source>
        <strain evidence="17">COL-18-3</strain>
    </source>
</reference>
<dbReference type="SUPFAM" id="SSF51206">
    <property type="entry name" value="cAMP-binding domain-like"/>
    <property type="match status" value="3"/>
</dbReference>
<evidence type="ECO:0000256" key="8">
    <source>
        <dbReference type="ARBA" id="ARBA00022989"/>
    </source>
</evidence>
<dbReference type="EC" id="3.1.1.5" evidence="3 12"/>
<dbReference type="GO" id="GO:0004622">
    <property type="term" value="F:phosphatidylcholine lysophospholipase activity"/>
    <property type="evidence" value="ECO:0007669"/>
    <property type="project" value="UniProtKB-EC"/>
</dbReference>
<evidence type="ECO:0000313" key="16">
    <source>
        <dbReference type="EMBL" id="OMH86388.1"/>
    </source>
</evidence>
<evidence type="ECO:0000256" key="7">
    <source>
        <dbReference type="ARBA" id="ARBA00022963"/>
    </source>
</evidence>
<feature type="compositionally biased region" description="Basic residues" evidence="13">
    <location>
        <begin position="809"/>
        <end position="821"/>
    </location>
</feature>
<dbReference type="EMBL" id="LSSK01000004">
    <property type="protein sequence ID" value="OMH86388.1"/>
    <property type="molecule type" value="Genomic_DNA"/>
</dbReference>
<feature type="compositionally biased region" description="Basic and acidic residues" evidence="13">
    <location>
        <begin position="752"/>
        <end position="761"/>
    </location>
</feature>
<sequence>MSIRAENGPETMDTNGTGGVNRIAIQKIKTETVWLPRHYQNKIVESQKVEVLGSVSDPIQSMNLELEGLEAEEEQEGYEINGSFGMSINNTLYEHGQKYSSRRSMPFRAKGEQDEFGSRISSGISFLDTFLKSIQIFGYLEDAVFYELSRQLQTRRVLLGERIRSIEENNDFCVVVEGNVNVYATNNDWVNSLNLLHDEDNSEGYYIGEGEKLYRAGTSNPESPRNEVSDAESVQERACFETKDSKETKQLLRKVGTGSILSSLLQLLQIFVEPALSEKSEFDGYTRKRSFIIGIPTEDTTLAVIPAKAFKRVRDRFPQAAAQMVQVILTKLQRVTFVTMQGYLNIGEEVVDFERKMCKKTVQILDKDYLSPNMSLDSLSTFEEIKDGLTKLCAEEIKVRGMKQKEVQRDGKRAEKPKSRTKNAVWSDLEGNYVKVMREGIPSNYTTHNKTNRLKRSNGVITLSEKRLEALGRAHEEFLIHESYNESNQKSSKELMLIKGSPGFETLSHKPELSSIFQEQEQKKEKDKKHEEEREKTPWPVPTASDFKDFKMICIQKMAKSLGLHVENDHFSVSELEAKKNVSDSRLETSNIPRTTKNGTGHRKPNSMHQDTCIFPKLLGTRSATTTPPLSSSTRRVISDIELEGLFSEFQVIYMPKNCTVVERGQKPAGIYMVFDGTLEILEENNTNNDGKYQEFCTSRPEGMVGSWSSNNEQDIIERSAEEMTRLAYKVQKDLEGLKNYNELYLTLETSHSSDKSEKPKGQNGGTTTNKTVSSEYLDPKRDDADVSGQFNEINNNKTAFGRNPSQARVKKNKKRTSPKAKSHFIYENEMVGYFSAITGMSSNVLVKVAGSRQLRGKAGALLGFLPLSSIEKLTYQHPIILTKLAHRVNESLSPLINHIDYALEWKRVKGGKLIYKAGSGSETVHVVLSGRLRAISDSSKANKPSGSVASFAEYGFGQSVGEADVLAGYKRSFSLHTIRDSELIFIPKSLFVVLMSAYPSLTFHISKLIAARMLNQIQNQRSLGYQHNSSTLNNSRPSLAGVNPVMQFNHPHSSDFGFCNTNLKTVCILPVSDNVPVKEFSNKLYQSLVSCIGPDFALVDCSAVIKNVGRNAFSRLGRLKIQSWLAGLEEKNRMLLYVADEGINSPWTLQCISQADCILIIGIANELSEIGPYERLVLASRSTARKELVLLHPKRKCPSGTTRSWLVKRPWIRTHHHIQLSSLSHVPRNTFDFTLNESDFVSDKKSPLFTRAWRVFVDAILSVLLVFKPEGKKIGKGQNSLLSPGYTSPSVTLNAFKDSNGRARSSLELPFLLPRGIYSSTLSTVTHDAINTITGGFKSYYTKLLQARNPIAPTTYKSEKSDFDRLARRLCNLSVGLVMSGGGARGNALLGVIRAFEEAGIPIDMVGGTSIGSFYSGLYAYEPDTVYIYTKAKQFSFVMKSLWRQLLDVTWPFLSYTTGNEFNRALWKTFKETEVEDLWLPFYCVSTNVTHSCLEFHTSGYLWKNCRASMSLCGFLPPMCDANGSMLVDGGYLDNLPIEYMKYGLGASTIFAVDISGEDDTSPVYYGESVSGFSILLNNLNPFRRQWIPSISDIQSRLAYVSSVQTLKTSKQLKGVVYMRIPPENLGVLEFGKFSETYKKGYVYAKKWISAWKKSNHGNLLENWTNPKTKRFTTPYTKSEDQWPGAQSRSKCRALQSVYFEGFTLAPNDYITSNDEDSDYSSGVDSSDVSEPLFMGSSHVDDDHMVSAKHSVYINSSKERKNPSYSLTSSRNIGAFESKSTIHTHEIGYSVIRENDSDNNSPLVSSSSTQSPVSYVERLYSASSGVSRIPNQVSKTMHISPVHSLNHCTPASFAGNKRFIHSKSLSDA</sequence>
<dbReference type="InterPro" id="IPR018490">
    <property type="entry name" value="cNMP-bd_dom_sf"/>
</dbReference>
<dbReference type="Pfam" id="PF00027">
    <property type="entry name" value="cNMP_binding"/>
    <property type="match status" value="1"/>
</dbReference>
<evidence type="ECO:0000256" key="2">
    <source>
        <dbReference type="ARBA" id="ARBA00006636"/>
    </source>
</evidence>
<dbReference type="Pfam" id="PF24179">
    <property type="entry name" value="NTE_Ploop"/>
    <property type="match status" value="1"/>
</dbReference>
<dbReference type="Gene3D" id="2.60.120.10">
    <property type="entry name" value="Jelly Rolls"/>
    <property type="match status" value="2"/>
</dbReference>
<comment type="subcellular location">
    <subcellularLocation>
        <location evidence="12">Endoplasmic reticulum membrane</location>
    </subcellularLocation>
    <subcellularLocation>
        <location evidence="1">Membrane</location>
    </subcellularLocation>
</comment>
<feature type="domain" description="PNPLA" evidence="15">
    <location>
        <begin position="1378"/>
        <end position="1543"/>
    </location>
</feature>
<dbReference type="InterPro" id="IPR002641">
    <property type="entry name" value="PNPLA_dom"/>
</dbReference>
<keyword evidence="7 11" id="KW-0442">Lipid degradation</keyword>
<dbReference type="Gene3D" id="3.40.1090.10">
    <property type="entry name" value="Cytosolic phospholipase A2 catalytic domain"/>
    <property type="match status" value="1"/>
</dbReference>
<evidence type="ECO:0000259" key="15">
    <source>
        <dbReference type="PROSITE" id="PS51635"/>
    </source>
</evidence>
<evidence type="ECO:0000256" key="1">
    <source>
        <dbReference type="ARBA" id="ARBA00004370"/>
    </source>
</evidence>
<feature type="region of interest" description="Disordered" evidence="13">
    <location>
        <begin position="751"/>
        <end position="821"/>
    </location>
</feature>
<protein>
    <recommendedName>
        <fullName evidence="4 12">Lysophospholipase NTE1</fullName>
        <ecNumber evidence="3 12">3.1.1.5</ecNumber>
    </recommendedName>
    <alternativeName>
        <fullName evidence="12">Intracellular phospholipase B</fullName>
    </alternativeName>
</protein>
<evidence type="ECO:0000256" key="13">
    <source>
        <dbReference type="SAM" id="MobiDB-lite"/>
    </source>
</evidence>
<dbReference type="OrthoDB" id="421051at2759"/>
<dbReference type="CDD" id="cd00038">
    <property type="entry name" value="CAP_ED"/>
    <property type="match status" value="1"/>
</dbReference>
<dbReference type="InterPro" id="IPR050301">
    <property type="entry name" value="NTE"/>
</dbReference>
<dbReference type="PROSITE" id="PS50042">
    <property type="entry name" value="CNMP_BINDING_3"/>
    <property type="match status" value="1"/>
</dbReference>
<feature type="domain" description="Cyclic nucleotide-binding" evidence="14">
    <location>
        <begin position="881"/>
        <end position="996"/>
    </location>
</feature>
<evidence type="ECO:0000259" key="14">
    <source>
        <dbReference type="PROSITE" id="PS50042"/>
    </source>
</evidence>
<evidence type="ECO:0000256" key="3">
    <source>
        <dbReference type="ARBA" id="ARBA00013274"/>
    </source>
</evidence>
<feature type="active site" description="Proton acceptor" evidence="11">
    <location>
        <position position="1530"/>
    </location>
</feature>
<feature type="short sequence motif" description="GXSXG" evidence="11">
    <location>
        <begin position="1409"/>
        <end position="1413"/>
    </location>
</feature>
<feature type="compositionally biased region" description="Basic and acidic residues" evidence="13">
    <location>
        <begin position="520"/>
        <end position="537"/>
    </location>
</feature>
<dbReference type="InterPro" id="IPR056556">
    <property type="entry name" value="NTE1_P-loop_dom"/>
</dbReference>
<comment type="similarity">
    <text evidence="2 12">Belongs to the NTE family.</text>
</comment>
<evidence type="ECO:0000256" key="12">
    <source>
        <dbReference type="RuleBase" id="RU362043"/>
    </source>
</evidence>
<keyword evidence="9 11" id="KW-0443">Lipid metabolism</keyword>
<dbReference type="InterPro" id="IPR000595">
    <property type="entry name" value="cNMP-bd_dom"/>
</dbReference>
<gene>
    <name evidence="16" type="ORF">AX774_g35</name>
</gene>
<dbReference type="Pfam" id="PF01734">
    <property type="entry name" value="Patatin"/>
    <property type="match status" value="1"/>
</dbReference>
<dbReference type="GO" id="GO:0016042">
    <property type="term" value="P:lipid catabolic process"/>
    <property type="evidence" value="ECO:0007669"/>
    <property type="project" value="UniProtKB-UniRule"/>
</dbReference>
<evidence type="ECO:0000313" key="17">
    <source>
        <dbReference type="Proteomes" id="UP000188320"/>
    </source>
</evidence>
<feature type="active site" description="Nucleophile" evidence="11">
    <location>
        <position position="1411"/>
    </location>
</feature>
<evidence type="ECO:0000256" key="6">
    <source>
        <dbReference type="ARBA" id="ARBA00022801"/>
    </source>
</evidence>
<proteinExistence type="inferred from homology"/>
<feature type="region of interest" description="Disordered" evidence="13">
    <location>
        <begin position="216"/>
        <end position="236"/>
    </location>
</feature>
<dbReference type="PROSITE" id="PS51635">
    <property type="entry name" value="PNPLA"/>
    <property type="match status" value="1"/>
</dbReference>
<organism evidence="16 17">
    <name type="scientific">Zancudomyces culisetae</name>
    <name type="common">Gut fungus</name>
    <name type="synonym">Smittium culisetae</name>
    <dbReference type="NCBI Taxonomy" id="1213189"/>
    <lineage>
        <taxon>Eukaryota</taxon>
        <taxon>Fungi</taxon>
        <taxon>Fungi incertae sedis</taxon>
        <taxon>Zoopagomycota</taxon>
        <taxon>Kickxellomycotina</taxon>
        <taxon>Harpellomycetes</taxon>
        <taxon>Harpellales</taxon>
        <taxon>Legeriomycetaceae</taxon>
        <taxon>Zancudomyces</taxon>
    </lineage>
</organism>
<feature type="short sequence motif" description="GXGXXG" evidence="11">
    <location>
        <begin position="1382"/>
        <end position="1387"/>
    </location>
</feature>
<keyword evidence="17" id="KW-1185">Reference proteome</keyword>
<keyword evidence="8" id="KW-1133">Transmembrane helix</keyword>
<feature type="compositionally biased region" description="Polar residues" evidence="13">
    <location>
        <begin position="588"/>
        <end position="599"/>
    </location>
</feature>
<dbReference type="Proteomes" id="UP000188320">
    <property type="component" value="Unassembled WGS sequence"/>
</dbReference>
<dbReference type="PANTHER" id="PTHR14226">
    <property type="entry name" value="NEUROPATHY TARGET ESTERASE/SWISS CHEESE D.MELANOGASTER"/>
    <property type="match status" value="1"/>
</dbReference>
<dbReference type="InterPro" id="IPR016035">
    <property type="entry name" value="Acyl_Trfase/lysoPLipase"/>
</dbReference>
<dbReference type="GO" id="GO:0046486">
    <property type="term" value="P:glycerolipid metabolic process"/>
    <property type="evidence" value="ECO:0007669"/>
    <property type="project" value="UniProtKB-ARBA"/>
</dbReference>
<keyword evidence="5" id="KW-0812">Transmembrane</keyword>
<keyword evidence="10" id="KW-0472">Membrane</keyword>
<dbReference type="InterPro" id="IPR014710">
    <property type="entry name" value="RmlC-like_jellyroll"/>
</dbReference>
<dbReference type="GO" id="GO:0005789">
    <property type="term" value="C:endoplasmic reticulum membrane"/>
    <property type="evidence" value="ECO:0007669"/>
    <property type="project" value="UniProtKB-SubCell"/>
</dbReference>
<feature type="short sequence motif" description="DGA/G" evidence="11">
    <location>
        <begin position="1530"/>
        <end position="1532"/>
    </location>
</feature>
<feature type="compositionally biased region" description="Polar residues" evidence="13">
    <location>
        <begin position="789"/>
        <end position="807"/>
    </location>
</feature>
<feature type="region of interest" description="Disordered" evidence="13">
    <location>
        <begin position="506"/>
        <end position="542"/>
    </location>
</feature>
<evidence type="ECO:0000256" key="5">
    <source>
        <dbReference type="ARBA" id="ARBA00022692"/>
    </source>
</evidence>
<keyword evidence="12" id="KW-0256">Endoplasmic reticulum</keyword>
<comment type="caution">
    <text evidence="16">The sequence shown here is derived from an EMBL/GenBank/DDBJ whole genome shotgun (WGS) entry which is preliminary data.</text>
</comment>
<dbReference type="SUPFAM" id="SSF52151">
    <property type="entry name" value="FabD/lysophospholipase-like"/>
    <property type="match status" value="1"/>
</dbReference>
<name>A0A1R1PZJ4_ZANCU</name>